<proteinExistence type="predicted"/>
<evidence type="ECO:0000313" key="1">
    <source>
        <dbReference type="EMBL" id="AOW07150.1"/>
    </source>
</evidence>
<gene>
    <name evidence="1" type="ORF">YALI1_F18664g</name>
</gene>
<protein>
    <submittedName>
        <fullName evidence="1">Uncharacterized protein</fullName>
    </submittedName>
</protein>
<evidence type="ECO:0000313" key="2">
    <source>
        <dbReference type="Proteomes" id="UP000182444"/>
    </source>
</evidence>
<dbReference type="GeneID" id="94583972"/>
<dbReference type="EMBL" id="CP017558">
    <property type="protein sequence ID" value="AOW07150.1"/>
    <property type="molecule type" value="Genomic_DNA"/>
</dbReference>
<name>A0A1D8NNC4_YARLL</name>
<dbReference type="RefSeq" id="XP_068139490.1">
    <property type="nucleotide sequence ID" value="XM_068283389.1"/>
</dbReference>
<dbReference type="Proteomes" id="UP000182444">
    <property type="component" value="Chromosome 1F"/>
</dbReference>
<sequence length="86" mass="9062">MRGVGRWCAVADEGWWEAHLNPLVVWPSQSHPCVRGKALEPSFSITSVCEGESARTLGYGVFSITSSKGGGENAGRGIGHSMGMLG</sequence>
<dbReference type="VEuPathDB" id="FungiDB:YALI1_F18664g"/>
<accession>A0A1D8NNC4</accession>
<reference evidence="1 2" key="1">
    <citation type="journal article" date="2016" name="PLoS ONE">
        <title>Sequence Assembly of Yarrowia lipolytica Strain W29/CLIB89 Shows Transposable Element Diversity.</title>
        <authorList>
            <person name="Magnan C."/>
            <person name="Yu J."/>
            <person name="Chang I."/>
            <person name="Jahn E."/>
            <person name="Kanomata Y."/>
            <person name="Wu J."/>
            <person name="Zeller M."/>
            <person name="Oakes M."/>
            <person name="Baldi P."/>
            <person name="Sandmeyer S."/>
        </authorList>
    </citation>
    <scope>NUCLEOTIDE SEQUENCE [LARGE SCALE GENOMIC DNA]</scope>
    <source>
        <strain evidence="2">CLIB89(W29)</strain>
    </source>
</reference>
<organism evidence="1 2">
    <name type="scientific">Yarrowia lipolytica</name>
    <name type="common">Candida lipolytica</name>
    <dbReference type="NCBI Taxonomy" id="4952"/>
    <lineage>
        <taxon>Eukaryota</taxon>
        <taxon>Fungi</taxon>
        <taxon>Dikarya</taxon>
        <taxon>Ascomycota</taxon>
        <taxon>Saccharomycotina</taxon>
        <taxon>Dipodascomycetes</taxon>
        <taxon>Dipodascales</taxon>
        <taxon>Dipodascales incertae sedis</taxon>
        <taxon>Yarrowia</taxon>
    </lineage>
</organism>
<dbReference type="AlphaFoldDB" id="A0A1D8NNC4"/>